<name>A0A1M4TTI4_9BACE</name>
<protein>
    <submittedName>
        <fullName evidence="1">Uncharacterized protein</fullName>
    </submittedName>
</protein>
<dbReference type="STRING" id="871325.SAMN05444349_102241"/>
<reference evidence="1 2" key="1">
    <citation type="submission" date="2016-11" db="EMBL/GenBank/DDBJ databases">
        <authorList>
            <person name="Jaros S."/>
            <person name="Januszkiewicz K."/>
            <person name="Wedrychowicz H."/>
        </authorList>
    </citation>
    <scope>NUCLEOTIDE SEQUENCE [LARGE SCALE GENOMIC DNA]</scope>
    <source>
        <strain evidence="1 2">DSM 26883</strain>
    </source>
</reference>
<gene>
    <name evidence="1" type="ORF">SAMN05444349_102241</name>
</gene>
<evidence type="ECO:0000313" key="1">
    <source>
        <dbReference type="EMBL" id="SHE47716.1"/>
    </source>
</evidence>
<sequence>MDIDARDIVKITDNIKENYDRSISNAQKINLDEILVKYYDWWRCRQFLRNILYFETTPQLYSYLIGYATYGEQELYQFPCMKYLLRIINDLLIQFEQLEENGYLAFIYECKEYSLKITTWRFLFVKDTLEDFLENPNKLEYISEKYEETAYDEYVEYLYQKKETPNEQVDAEAMLSSNSKQVNGTSNKNRTAVLYYMLRSKLDLETIIKIANYVTNKDYDITNKANNSAYKYIHKPELFREKNENISYIVQALKKYGFEVPKELE</sequence>
<dbReference type="AlphaFoldDB" id="A0A1M4TTI4"/>
<evidence type="ECO:0000313" key="2">
    <source>
        <dbReference type="Proteomes" id="UP000184436"/>
    </source>
</evidence>
<dbReference type="RefSeq" id="WP_025073629.1">
    <property type="nucleotide sequence ID" value="NZ_FQVD01000002.1"/>
</dbReference>
<accession>A0A1M4TTI4</accession>
<dbReference type="Proteomes" id="UP000184436">
    <property type="component" value="Unassembled WGS sequence"/>
</dbReference>
<dbReference type="EMBL" id="FQVD01000002">
    <property type="protein sequence ID" value="SHE47716.1"/>
    <property type="molecule type" value="Genomic_DNA"/>
</dbReference>
<organism evidence="1 2">
    <name type="scientific">Bacteroides faecichinchillae</name>
    <dbReference type="NCBI Taxonomy" id="871325"/>
    <lineage>
        <taxon>Bacteria</taxon>
        <taxon>Pseudomonadati</taxon>
        <taxon>Bacteroidota</taxon>
        <taxon>Bacteroidia</taxon>
        <taxon>Bacteroidales</taxon>
        <taxon>Bacteroidaceae</taxon>
        <taxon>Bacteroides</taxon>
    </lineage>
</organism>
<proteinExistence type="predicted"/>
<keyword evidence="2" id="KW-1185">Reference proteome</keyword>